<reference evidence="7" key="1">
    <citation type="submission" date="2018-02" db="EMBL/GenBank/DDBJ databases">
        <authorList>
            <person name="Hausmann B."/>
        </authorList>
    </citation>
    <scope>NUCLEOTIDE SEQUENCE [LARGE SCALE GENOMIC DNA]</scope>
    <source>
        <strain evidence="7">Peat soil MAG SbF1</strain>
    </source>
</reference>
<evidence type="ECO:0000256" key="1">
    <source>
        <dbReference type="ARBA" id="ARBA00005656"/>
    </source>
</evidence>
<gene>
    <name evidence="6" type="primary">ptb</name>
    <name evidence="6" type="ORF">SBF1_1970003</name>
</gene>
<protein>
    <submittedName>
        <fullName evidence="6">Phosphate butyryltransferase</fullName>
        <ecNumber evidence="6">2.3.1.19</ecNumber>
    </submittedName>
</protein>
<dbReference type="InterPro" id="IPR050500">
    <property type="entry name" value="Phos_Acetyltrans/Butyryltrans"/>
</dbReference>
<evidence type="ECO:0000256" key="3">
    <source>
        <dbReference type="ARBA" id="ARBA00023315"/>
    </source>
</evidence>
<dbReference type="NCBIfam" id="NF006045">
    <property type="entry name" value="PRK08190.1"/>
    <property type="match status" value="1"/>
</dbReference>
<dbReference type="PANTHER" id="PTHR43356:SF2">
    <property type="entry name" value="PHOSPHATE ACETYLTRANSFERASE"/>
    <property type="match status" value="1"/>
</dbReference>
<evidence type="ECO:0000313" key="7">
    <source>
        <dbReference type="Proteomes" id="UP000238916"/>
    </source>
</evidence>
<dbReference type="Proteomes" id="UP000238916">
    <property type="component" value="Unassembled WGS sequence"/>
</dbReference>
<dbReference type="InterPro" id="IPR012147">
    <property type="entry name" value="P_Ac_Bu_trans"/>
</dbReference>
<feature type="transmembrane region" description="Helical" evidence="4">
    <location>
        <begin position="262"/>
        <end position="283"/>
    </location>
</feature>
<dbReference type="AlphaFoldDB" id="A0A2U3KGX9"/>
<evidence type="ECO:0000256" key="2">
    <source>
        <dbReference type="ARBA" id="ARBA00022679"/>
    </source>
</evidence>
<dbReference type="Pfam" id="PF01515">
    <property type="entry name" value="PTA_PTB"/>
    <property type="match status" value="1"/>
</dbReference>
<sequence length="306" mass="32363">MGCKSMRFSGFESLLDRAQSLGRAKVAVAVAADREVLEAIKLADKEGLITPVLVGDGEQIKQLAQEIGLSLAGAELIHEPRPEVAVQKAVDAVVDGQAHFLMKGQINSADFLKAVLRPVRGLRRERLLSHFSAFQVPGFSRLLFVTDGGMNIAPSLAQKKEILENGLLYLKGIGMDSVNVIVLAANEVANAKMPVTMDALALTEMSQAGEFPGAIVEGPLALDGAVSAAALKHKGIASRINGDVDLFLVPTIEVGNVLGKSMVYFAGATMAGIVLGAQVPIVMTSRNDTPRSKFMALTMATLSRES</sequence>
<dbReference type="SUPFAM" id="SSF53659">
    <property type="entry name" value="Isocitrate/Isopropylmalate dehydrogenase-like"/>
    <property type="match status" value="1"/>
</dbReference>
<dbReference type="PANTHER" id="PTHR43356">
    <property type="entry name" value="PHOSPHATE ACETYLTRANSFERASE"/>
    <property type="match status" value="1"/>
</dbReference>
<dbReference type="EMBL" id="OMOF01000109">
    <property type="protein sequence ID" value="SPF38780.1"/>
    <property type="molecule type" value="Genomic_DNA"/>
</dbReference>
<accession>A0A2U3KGX9</accession>
<evidence type="ECO:0000313" key="6">
    <source>
        <dbReference type="EMBL" id="SPF38780.1"/>
    </source>
</evidence>
<feature type="domain" description="Phosphate acetyl/butaryl transferase" evidence="5">
    <location>
        <begin position="86"/>
        <end position="296"/>
    </location>
</feature>
<keyword evidence="3 6" id="KW-0012">Acyltransferase</keyword>
<keyword evidence="4" id="KW-0472">Membrane</keyword>
<comment type="similarity">
    <text evidence="1">Belongs to the phosphate acetyltransferase and butyryltransferase family.</text>
</comment>
<organism evidence="6 7">
    <name type="scientific">Candidatus Desulfosporosinus infrequens</name>
    <dbReference type="NCBI Taxonomy" id="2043169"/>
    <lineage>
        <taxon>Bacteria</taxon>
        <taxon>Bacillati</taxon>
        <taxon>Bacillota</taxon>
        <taxon>Clostridia</taxon>
        <taxon>Eubacteriales</taxon>
        <taxon>Desulfitobacteriaceae</taxon>
        <taxon>Desulfosporosinus</taxon>
    </lineage>
</organism>
<keyword evidence="4" id="KW-1133">Transmembrane helix</keyword>
<dbReference type="PIRSF" id="PIRSF000428">
    <property type="entry name" value="P_Ac_trans"/>
    <property type="match status" value="1"/>
</dbReference>
<name>A0A2U3KGX9_9FIRM</name>
<proteinExistence type="inferred from homology"/>
<dbReference type="GO" id="GO:0050182">
    <property type="term" value="F:phosphate butyryltransferase activity"/>
    <property type="evidence" value="ECO:0007669"/>
    <property type="project" value="UniProtKB-EC"/>
</dbReference>
<evidence type="ECO:0000259" key="5">
    <source>
        <dbReference type="Pfam" id="PF01515"/>
    </source>
</evidence>
<keyword evidence="2 6" id="KW-0808">Transferase</keyword>
<evidence type="ECO:0000256" key="4">
    <source>
        <dbReference type="SAM" id="Phobius"/>
    </source>
</evidence>
<dbReference type="InterPro" id="IPR002505">
    <property type="entry name" value="PTA_PTB"/>
</dbReference>
<keyword evidence="4" id="KW-0812">Transmembrane</keyword>
<dbReference type="Gene3D" id="3.40.718.10">
    <property type="entry name" value="Isopropylmalate Dehydrogenase"/>
    <property type="match status" value="1"/>
</dbReference>
<dbReference type="EC" id="2.3.1.19" evidence="6"/>